<evidence type="ECO:0000313" key="4">
    <source>
        <dbReference type="EMBL" id="ORY88233.1"/>
    </source>
</evidence>
<dbReference type="PANTHER" id="PTHR24320:SF152">
    <property type="entry name" value="SHORT-CHAIN DEHYDROGENASE_REDUCTASE FAMILY PROTEIN"/>
    <property type="match status" value="1"/>
</dbReference>
<protein>
    <recommendedName>
        <fullName evidence="6">Ketoreductase (KR) domain-containing protein</fullName>
    </recommendedName>
</protein>
<dbReference type="FunCoup" id="A0A1Y2FW59">
    <property type="interactions" value="11"/>
</dbReference>
<dbReference type="EMBL" id="MCGR01000011">
    <property type="protein sequence ID" value="ORY88233.1"/>
    <property type="molecule type" value="Genomic_DNA"/>
</dbReference>
<evidence type="ECO:0000256" key="3">
    <source>
        <dbReference type="SAM" id="MobiDB-lite"/>
    </source>
</evidence>
<evidence type="ECO:0000313" key="5">
    <source>
        <dbReference type="Proteomes" id="UP000193467"/>
    </source>
</evidence>
<gene>
    <name evidence="4" type="ORF">BCR35DRAFT_330111</name>
</gene>
<feature type="compositionally biased region" description="Polar residues" evidence="3">
    <location>
        <begin position="429"/>
        <end position="438"/>
    </location>
</feature>
<dbReference type="Gene3D" id="3.40.50.720">
    <property type="entry name" value="NAD(P)-binding Rossmann-like Domain"/>
    <property type="match status" value="1"/>
</dbReference>
<evidence type="ECO:0000256" key="2">
    <source>
        <dbReference type="ARBA" id="ARBA00023002"/>
    </source>
</evidence>
<dbReference type="PANTHER" id="PTHR24320">
    <property type="entry name" value="RETINOL DEHYDROGENASE"/>
    <property type="match status" value="1"/>
</dbReference>
<feature type="region of interest" description="Disordered" evidence="3">
    <location>
        <begin position="340"/>
        <end position="364"/>
    </location>
</feature>
<comment type="similarity">
    <text evidence="1">Belongs to the short-chain dehydrogenases/reductases (SDR) family.</text>
</comment>
<proteinExistence type="inferred from homology"/>
<keyword evidence="5" id="KW-1185">Reference proteome</keyword>
<dbReference type="InParanoid" id="A0A1Y2FW59"/>
<comment type="caution">
    <text evidence="4">The sequence shown here is derived from an EMBL/GenBank/DDBJ whole genome shotgun (WGS) entry which is preliminary data.</text>
</comment>
<feature type="compositionally biased region" description="Basic and acidic residues" evidence="3">
    <location>
        <begin position="353"/>
        <end position="364"/>
    </location>
</feature>
<dbReference type="InterPro" id="IPR036291">
    <property type="entry name" value="NAD(P)-bd_dom_sf"/>
</dbReference>
<organism evidence="4 5">
    <name type="scientific">Leucosporidium creatinivorum</name>
    <dbReference type="NCBI Taxonomy" id="106004"/>
    <lineage>
        <taxon>Eukaryota</taxon>
        <taxon>Fungi</taxon>
        <taxon>Dikarya</taxon>
        <taxon>Basidiomycota</taxon>
        <taxon>Pucciniomycotina</taxon>
        <taxon>Microbotryomycetes</taxon>
        <taxon>Leucosporidiales</taxon>
        <taxon>Leucosporidium</taxon>
    </lineage>
</organism>
<evidence type="ECO:0000256" key="1">
    <source>
        <dbReference type="ARBA" id="ARBA00006484"/>
    </source>
</evidence>
<dbReference type="SUPFAM" id="SSF51735">
    <property type="entry name" value="NAD(P)-binding Rossmann-fold domains"/>
    <property type="match status" value="1"/>
</dbReference>
<reference evidence="4 5" key="1">
    <citation type="submission" date="2016-07" db="EMBL/GenBank/DDBJ databases">
        <title>Pervasive Adenine N6-methylation of Active Genes in Fungi.</title>
        <authorList>
            <consortium name="DOE Joint Genome Institute"/>
            <person name="Mondo S.J."/>
            <person name="Dannebaum R.O."/>
            <person name="Kuo R.C."/>
            <person name="Labutti K."/>
            <person name="Haridas S."/>
            <person name="Kuo A."/>
            <person name="Salamov A."/>
            <person name="Ahrendt S.R."/>
            <person name="Lipzen A."/>
            <person name="Sullivan W."/>
            <person name="Andreopoulos W.B."/>
            <person name="Clum A."/>
            <person name="Lindquist E."/>
            <person name="Daum C."/>
            <person name="Ramamoorthy G.K."/>
            <person name="Gryganskyi A."/>
            <person name="Culley D."/>
            <person name="Magnuson J.K."/>
            <person name="James T.Y."/>
            <person name="O'Malley M.A."/>
            <person name="Stajich J.E."/>
            <person name="Spatafora J.W."/>
            <person name="Visel A."/>
            <person name="Grigoriev I.V."/>
        </authorList>
    </citation>
    <scope>NUCLEOTIDE SEQUENCE [LARGE SCALE GENOMIC DNA]</scope>
    <source>
        <strain evidence="4 5">62-1032</strain>
    </source>
</reference>
<accession>A0A1Y2FW59</accession>
<dbReference type="GO" id="GO:0016491">
    <property type="term" value="F:oxidoreductase activity"/>
    <property type="evidence" value="ECO:0007669"/>
    <property type="project" value="UniProtKB-KW"/>
</dbReference>
<dbReference type="Proteomes" id="UP000193467">
    <property type="component" value="Unassembled WGS sequence"/>
</dbReference>
<dbReference type="STRING" id="106004.A0A1Y2FW59"/>
<name>A0A1Y2FW59_9BASI</name>
<evidence type="ECO:0008006" key="6">
    <source>
        <dbReference type="Google" id="ProtNLM"/>
    </source>
</evidence>
<keyword evidence="2" id="KW-0560">Oxidoreductase</keyword>
<dbReference type="AlphaFoldDB" id="A0A1Y2FW59"/>
<dbReference type="OrthoDB" id="191979at2759"/>
<sequence length="438" mass="47875">MVLDASSFVVNKLGSSNVVRALIPLASAYALRSWSAGYVCTEDRNIHNKTYILVGAFSGPGLALFRALALRGAQIIALHPDPSSADVLQLILLLRSSTSNERLYAEQCDVRDVASLRNFAKRWEKDGRSGMVQDLEARIDGLVFCDGEGLSMEDTGYGVEQQLVPTSTKDDPLDLYHASLLLSRHALVQLLLPALLRSATTSSTPIRIISQASPFYSTCPSLTLSNLDYASSSFLSNAPWLAEGQSSLASILLFRELQDRLNDLNLLFVSVCAGFTRAWVYHTMRATWEHPRFSWLGYALSWLLWPLIWCFTKSGDAASQGLLAAVLATTKAGQVPVAQETMEGEEAAPPPKPEPEQKVDEDKEKHKITLVGGALYREGRIVRVAALDHTPATLGADLWDLESERVKVLVARAEAAEKEEEALKKDTASKNATARSSA</sequence>
<feature type="region of interest" description="Disordered" evidence="3">
    <location>
        <begin position="418"/>
        <end position="438"/>
    </location>
</feature>